<protein>
    <submittedName>
        <fullName evidence="1">Uncharacterized protein</fullName>
    </submittedName>
</protein>
<gene>
    <name evidence="1" type="ORF">QIT00_21285</name>
</gene>
<name>A0ABT6SZM0_9ACTN</name>
<accession>A0ABT6SZM0</accession>
<keyword evidence="2" id="KW-1185">Reference proteome</keyword>
<evidence type="ECO:0000313" key="2">
    <source>
        <dbReference type="Proteomes" id="UP001237105"/>
    </source>
</evidence>
<organism evidence="1 2">
    <name type="scientific">Streptomyces luteolus</name>
    <dbReference type="NCBI Taxonomy" id="3043615"/>
    <lineage>
        <taxon>Bacteria</taxon>
        <taxon>Bacillati</taxon>
        <taxon>Actinomycetota</taxon>
        <taxon>Actinomycetes</taxon>
        <taxon>Kitasatosporales</taxon>
        <taxon>Streptomycetaceae</taxon>
        <taxon>Streptomyces</taxon>
    </lineage>
</organism>
<dbReference type="Proteomes" id="UP001237105">
    <property type="component" value="Unassembled WGS sequence"/>
</dbReference>
<sequence>MPRLHRLRRLVTDDATYLWTVRHRHSRTGPCAEVLSLYAEGSKVPLRLVFRAGEGRYVADGLWHAGCVTTGDGRLLNLRKPGAVRQLADAARAGGWLPGVGERDGWVLFDTVFRSAG</sequence>
<proteinExistence type="predicted"/>
<evidence type="ECO:0000313" key="1">
    <source>
        <dbReference type="EMBL" id="MDI3421056.1"/>
    </source>
</evidence>
<comment type="caution">
    <text evidence="1">The sequence shown here is derived from an EMBL/GenBank/DDBJ whole genome shotgun (WGS) entry which is preliminary data.</text>
</comment>
<dbReference type="EMBL" id="JASCIS010000021">
    <property type="protein sequence ID" value="MDI3421056.1"/>
    <property type="molecule type" value="Genomic_DNA"/>
</dbReference>
<reference evidence="1 2" key="1">
    <citation type="submission" date="2023-05" db="EMBL/GenBank/DDBJ databases">
        <title>Draft genome sequence of Streptomyces sp. B-S-A12 isolated from a cave soil in Thailand.</title>
        <authorList>
            <person name="Chamroensaksri N."/>
            <person name="Muangham S."/>
        </authorList>
    </citation>
    <scope>NUCLEOTIDE SEQUENCE [LARGE SCALE GENOMIC DNA]</scope>
    <source>
        <strain evidence="1 2">B-S-A12</strain>
    </source>
</reference>
<dbReference type="RefSeq" id="WP_282536924.1">
    <property type="nucleotide sequence ID" value="NZ_JASCIS010000021.1"/>
</dbReference>